<dbReference type="GO" id="GO:0003677">
    <property type="term" value="F:DNA binding"/>
    <property type="evidence" value="ECO:0007669"/>
    <property type="project" value="UniProtKB-KW"/>
</dbReference>
<evidence type="ECO:0000256" key="1">
    <source>
        <dbReference type="ARBA" id="ARBA00008857"/>
    </source>
</evidence>
<dbReference type="PANTHER" id="PTHR30349">
    <property type="entry name" value="PHAGE INTEGRASE-RELATED"/>
    <property type="match status" value="1"/>
</dbReference>
<dbReference type="GO" id="GO:0006310">
    <property type="term" value="P:DNA recombination"/>
    <property type="evidence" value="ECO:0007669"/>
    <property type="project" value="UniProtKB-KW"/>
</dbReference>
<dbReference type="OrthoDB" id="9785687at2"/>
<organism evidence="6 7">
    <name type="scientific">Nitrobacter winogradskyi (strain ATCC 25391 / DSM 10237 / CIP 104748 / NCIMB 11846 / Nb-255)</name>
    <dbReference type="NCBI Taxonomy" id="323098"/>
    <lineage>
        <taxon>Bacteria</taxon>
        <taxon>Pseudomonadati</taxon>
        <taxon>Pseudomonadota</taxon>
        <taxon>Alphaproteobacteria</taxon>
        <taxon>Hyphomicrobiales</taxon>
        <taxon>Nitrobacteraceae</taxon>
        <taxon>Nitrobacter</taxon>
    </lineage>
</organism>
<dbReference type="Gene3D" id="1.10.150.130">
    <property type="match status" value="1"/>
</dbReference>
<dbReference type="CDD" id="cd01189">
    <property type="entry name" value="INT_ICEBs1_C_like"/>
    <property type="match status" value="1"/>
</dbReference>
<gene>
    <name evidence="6" type="ordered locus">Nwi_1487</name>
</gene>
<keyword evidence="2" id="KW-0229">DNA integration</keyword>
<evidence type="ECO:0000256" key="2">
    <source>
        <dbReference type="ARBA" id="ARBA00022908"/>
    </source>
</evidence>
<dbReference type="InterPro" id="IPR050090">
    <property type="entry name" value="Tyrosine_recombinase_XerCD"/>
</dbReference>
<keyword evidence="7" id="KW-1185">Reference proteome</keyword>
<dbReference type="Pfam" id="PF00589">
    <property type="entry name" value="Phage_integrase"/>
    <property type="match status" value="1"/>
</dbReference>
<evidence type="ECO:0000256" key="4">
    <source>
        <dbReference type="ARBA" id="ARBA00023172"/>
    </source>
</evidence>
<proteinExistence type="inferred from homology"/>
<dbReference type="InterPro" id="IPR010998">
    <property type="entry name" value="Integrase_recombinase_N"/>
</dbReference>
<keyword evidence="4" id="KW-0233">DNA recombination</keyword>
<dbReference type="InterPro" id="IPR013762">
    <property type="entry name" value="Integrase-like_cat_sf"/>
</dbReference>
<protein>
    <submittedName>
        <fullName evidence="6">Phage integrase</fullName>
    </submittedName>
</protein>
<dbReference type="GO" id="GO:0015074">
    <property type="term" value="P:DNA integration"/>
    <property type="evidence" value="ECO:0007669"/>
    <property type="project" value="UniProtKB-KW"/>
</dbReference>
<dbReference type="SUPFAM" id="SSF56349">
    <property type="entry name" value="DNA breaking-rejoining enzymes"/>
    <property type="match status" value="1"/>
</dbReference>
<evidence type="ECO:0000313" key="6">
    <source>
        <dbReference type="EMBL" id="ABA04748.1"/>
    </source>
</evidence>
<dbReference type="Proteomes" id="UP000002531">
    <property type="component" value="Chromosome"/>
</dbReference>
<reference evidence="6 7" key="1">
    <citation type="journal article" date="2006" name="Appl. Environ. Microbiol.">
        <title>Genome sequence of the chemolithoautotrophic nitrite-oxidizing bacterium Nitrobacter winogradskyi Nb-255.</title>
        <authorList>
            <person name="Starkenburg S.R."/>
            <person name="Chain P.S."/>
            <person name="Sayavedra-Soto L.A."/>
            <person name="Hauser L."/>
            <person name="Land M.L."/>
            <person name="Larimer F.W."/>
            <person name="Malfatti S.A."/>
            <person name="Klotz M.G."/>
            <person name="Bottomley P.J."/>
            <person name="Arp D.J."/>
            <person name="Hickey W.J."/>
        </authorList>
    </citation>
    <scope>NUCLEOTIDE SEQUENCE [LARGE SCALE GENOMIC DNA]</scope>
    <source>
        <strain evidence="7">ATCC 25391 / DSM 10237 / CIP 104748 / NCIMB 11846 / Nb-255</strain>
    </source>
</reference>
<accession>Q3SSJ3</accession>
<dbReference type="eggNOG" id="COG0582">
    <property type="taxonomic scope" value="Bacteria"/>
</dbReference>
<dbReference type="InterPro" id="IPR002104">
    <property type="entry name" value="Integrase_catalytic"/>
</dbReference>
<dbReference type="AlphaFoldDB" id="Q3SSJ3"/>
<feature type="domain" description="Tyr recombinase" evidence="5">
    <location>
        <begin position="169"/>
        <end position="369"/>
    </location>
</feature>
<dbReference type="InterPro" id="IPR011010">
    <property type="entry name" value="DNA_brk_join_enz"/>
</dbReference>
<evidence type="ECO:0000313" key="7">
    <source>
        <dbReference type="Proteomes" id="UP000002531"/>
    </source>
</evidence>
<dbReference type="PROSITE" id="PS51898">
    <property type="entry name" value="TYR_RECOMBINASE"/>
    <property type="match status" value="1"/>
</dbReference>
<dbReference type="EMBL" id="CP000115">
    <property type="protein sequence ID" value="ABA04748.1"/>
    <property type="molecule type" value="Genomic_DNA"/>
</dbReference>
<sequence length="376" mass="42028">MKGHIQQRGKTSWRLKFDAGRDEKTGKRNVQFVTFRGTKRQAQTKLAELIASVAQSKYIEPSKITVADYVRGRVDQWEDSGDISARTAARYRELTENQIVPHLGAKLIQKLRTDDIEEWHTTLRSGGRAKGKGGLAPRTIGHAHRVLGKAMRDALRFEKITKNVTALQAAPKVDDDEMAIVQDVPALIDRLRHHRLFPLAMIALFTGMRIGEVLALRWGRVDLDRKVIEVREAIEETKAHGIRIKPPKTKAGRRDVTLPDVLVDVLRDYRKTHLERRVALGLGKLPDDALLFAGPGGSLPSQKYYSKAWSDLDVGVPFHGLRHTHASQLIDAGVDIVTISKRLGHAKPDITLRIYAHLFRKDDSKAAAAINAAFNG</sequence>
<name>Q3SSJ3_NITWN</name>
<dbReference type="Gene3D" id="1.10.443.10">
    <property type="entry name" value="Intergrase catalytic core"/>
    <property type="match status" value="1"/>
</dbReference>
<dbReference type="HOGENOM" id="CLU_027562_17_1_5"/>
<keyword evidence="3" id="KW-0238">DNA-binding</keyword>
<dbReference type="PANTHER" id="PTHR30349:SF41">
    <property type="entry name" value="INTEGRASE_RECOMBINASE PROTEIN MJ0367-RELATED"/>
    <property type="match status" value="1"/>
</dbReference>
<evidence type="ECO:0000259" key="5">
    <source>
        <dbReference type="PROSITE" id="PS51898"/>
    </source>
</evidence>
<evidence type="ECO:0000256" key="3">
    <source>
        <dbReference type="ARBA" id="ARBA00023125"/>
    </source>
</evidence>
<dbReference type="KEGG" id="nwi:Nwi_1487"/>
<comment type="similarity">
    <text evidence="1">Belongs to the 'phage' integrase family.</text>
</comment>